<dbReference type="InterPro" id="IPR053226">
    <property type="entry name" value="Pyrrolopyrazine_biosynth_F"/>
</dbReference>
<protein>
    <submittedName>
        <fullName evidence="3">Uncharacterized protein</fullName>
    </submittedName>
</protein>
<dbReference type="PANTHER" id="PTHR48419">
    <property type="entry name" value="SULFOTRANSFERASE DOMAIN-CONTAINING PROTEIN"/>
    <property type="match status" value="1"/>
</dbReference>
<proteinExistence type="predicted"/>
<dbReference type="OrthoDB" id="3650366at2759"/>
<dbReference type="InterPro" id="IPR027417">
    <property type="entry name" value="P-loop_NTPase"/>
</dbReference>
<dbReference type="RefSeq" id="XP_056496944.1">
    <property type="nucleotide sequence ID" value="XM_056649813.1"/>
</dbReference>
<gene>
    <name evidence="3" type="ORF">N7469_010908</name>
</gene>
<dbReference type="PANTHER" id="PTHR48419:SF1">
    <property type="entry name" value="SULFOTRANSFERASE DOMAIN-CONTAINING PROTEIN"/>
    <property type="match status" value="1"/>
</dbReference>
<reference evidence="3" key="2">
    <citation type="journal article" date="2023" name="IMA Fungus">
        <title>Comparative genomic study of the Penicillium genus elucidates a diverse pangenome and 15 lateral gene transfer events.</title>
        <authorList>
            <person name="Petersen C."/>
            <person name="Sorensen T."/>
            <person name="Nielsen M.R."/>
            <person name="Sondergaard T.E."/>
            <person name="Sorensen J.L."/>
            <person name="Fitzpatrick D.A."/>
            <person name="Frisvad J.C."/>
            <person name="Nielsen K.L."/>
        </authorList>
    </citation>
    <scope>NUCLEOTIDE SEQUENCE</scope>
    <source>
        <strain evidence="3">IBT 23319</strain>
    </source>
</reference>
<dbReference type="SUPFAM" id="SSF52540">
    <property type="entry name" value="P-loop containing nucleoside triphosphate hydrolases"/>
    <property type="match status" value="1"/>
</dbReference>
<comment type="caution">
    <text evidence="3">The sequence shown here is derived from an EMBL/GenBank/DDBJ whole genome shotgun (WGS) entry which is preliminary data.</text>
</comment>
<dbReference type="AlphaFoldDB" id="A0A9W9TGL2"/>
<keyword evidence="1" id="KW-0175">Coiled coil</keyword>
<evidence type="ECO:0000313" key="3">
    <source>
        <dbReference type="EMBL" id="KAJ5222021.1"/>
    </source>
</evidence>
<name>A0A9W9TGL2_PENCI</name>
<accession>A0A9W9TGL2</accession>
<dbReference type="Proteomes" id="UP001147733">
    <property type="component" value="Unassembled WGS sequence"/>
</dbReference>
<sequence length="366" mass="41892">MTITTSGYPQGTDGTPATPRRLLLVSVPRTASNLLLKILNIHNQPQLRTNEQGGYFFFSAFVSTAKKGFMGKAPEEWSQEEKESVKKIYQDCLDKLENESAQAQKDNKAMFVKEHAFWFNNPASLYKMRTGIEDVEFTKAFQLEIPESYGPSTHSSSNETLFSDEYLRTWQIAFIIRHPALAWPSMYRAMRKMADLGHIDEDGVRGSSLANMTLRWSRTLYDWCLEQPDIPVAPPVVDAHDLIHQPETVFEFCKKTGLDKSVLQFEWSDKRDDKNSHGWADSTGHESDENQKDFHRTGSSIMLSTLRDSKGIVKDKAPMTIDIDVEAAKWKVEFGEEMGQAIEQRVRDSMPDYEYLKARRITLSKE</sequence>
<feature type="compositionally biased region" description="Basic and acidic residues" evidence="2">
    <location>
        <begin position="283"/>
        <end position="296"/>
    </location>
</feature>
<feature type="region of interest" description="Disordered" evidence="2">
    <location>
        <begin position="271"/>
        <end position="296"/>
    </location>
</feature>
<evidence type="ECO:0000256" key="1">
    <source>
        <dbReference type="SAM" id="Coils"/>
    </source>
</evidence>
<evidence type="ECO:0000313" key="4">
    <source>
        <dbReference type="Proteomes" id="UP001147733"/>
    </source>
</evidence>
<evidence type="ECO:0000256" key="2">
    <source>
        <dbReference type="SAM" id="MobiDB-lite"/>
    </source>
</evidence>
<dbReference type="EMBL" id="JAPQKT010000009">
    <property type="protein sequence ID" value="KAJ5222021.1"/>
    <property type="molecule type" value="Genomic_DNA"/>
</dbReference>
<dbReference type="Gene3D" id="3.40.50.300">
    <property type="entry name" value="P-loop containing nucleotide triphosphate hydrolases"/>
    <property type="match status" value="1"/>
</dbReference>
<keyword evidence="4" id="KW-1185">Reference proteome</keyword>
<dbReference type="GeneID" id="81388980"/>
<feature type="coiled-coil region" evidence="1">
    <location>
        <begin position="86"/>
        <end position="113"/>
    </location>
</feature>
<reference evidence="3" key="1">
    <citation type="submission" date="2022-11" db="EMBL/GenBank/DDBJ databases">
        <authorList>
            <person name="Petersen C."/>
        </authorList>
    </citation>
    <scope>NUCLEOTIDE SEQUENCE</scope>
    <source>
        <strain evidence="3">IBT 23319</strain>
    </source>
</reference>
<organism evidence="3 4">
    <name type="scientific">Penicillium citrinum</name>
    <dbReference type="NCBI Taxonomy" id="5077"/>
    <lineage>
        <taxon>Eukaryota</taxon>
        <taxon>Fungi</taxon>
        <taxon>Dikarya</taxon>
        <taxon>Ascomycota</taxon>
        <taxon>Pezizomycotina</taxon>
        <taxon>Eurotiomycetes</taxon>
        <taxon>Eurotiomycetidae</taxon>
        <taxon>Eurotiales</taxon>
        <taxon>Aspergillaceae</taxon>
        <taxon>Penicillium</taxon>
    </lineage>
</organism>